<sequence>MAKEGICNAKTSVWWDLEKCPVPSGVDPHAIAQNISSALTNCGFKGAVSITAFGDTHALSPNIQRALSSTGIALQHVPSGVKDASDKRILVDMLFWAVDNSAPANYLLISGDRDFANALHQLSMRRYNILLAYPTKDVPSSLLSAATAIWVWPSLALGEQLMPTIKDSKQLGKIFDSSSLTNDTYKRLSESNITLPKPMLKDSHMENFNSFSAVHMESGSRSLSDFHQARGKLYAHDSAMERSKSVKGLANGNGHHGNKTYYPETNVPTKTSSTGQMFSSTFETRTSSPPDSDSTRIKQSLQNHAKNSLDSCKDMKHNVCGTRTNPNPSGNSCSSPSKTKFAPGLSNIPAKLRNHRKMKPSQPPQARPSSVPNMIHSYPTNVKTSCPSQAKPIFPMQNHASGSLTSPAELRADMPDFEKMNISSDLQQSSTIKSLICTPPISQLLPSEKKSQDKINFKPNSVTQIEHSTDAVHVSPSKFPPPQNHGTNISYRVHMRILSLAIETLKQNMIAPIEQNLEDCIKYGEMHILNFNVREILDKAIEQKDIVVMSKGGGFRVYLPRDSALWQCVDPLGMHDAYPKELWDELYKYISSHEGYEAMMQSESRSRHQKFHNSLDSDSGKLCLKKAVVICLAKKHVKYSSGWSTHESIQVRGLHV</sequence>
<dbReference type="Proteomes" id="UP000824469">
    <property type="component" value="Unassembled WGS sequence"/>
</dbReference>
<protein>
    <recommendedName>
        <fullName evidence="6">NYN domain-containing protein</fullName>
    </recommendedName>
</protein>
<keyword evidence="5" id="KW-1185">Reference proteome</keyword>
<dbReference type="GO" id="GO:0005777">
    <property type="term" value="C:peroxisome"/>
    <property type="evidence" value="ECO:0007669"/>
    <property type="project" value="InterPro"/>
</dbReference>
<dbReference type="GO" id="GO:0010468">
    <property type="term" value="P:regulation of gene expression"/>
    <property type="evidence" value="ECO:0007669"/>
    <property type="project" value="InterPro"/>
</dbReference>
<comment type="caution">
    <text evidence="4">The sequence shown here is derived from an EMBL/GenBank/DDBJ whole genome shotgun (WGS) entry which is preliminary data.</text>
</comment>
<evidence type="ECO:0000313" key="5">
    <source>
        <dbReference type="Proteomes" id="UP000824469"/>
    </source>
</evidence>
<dbReference type="PANTHER" id="PTHR14379:SF3">
    <property type="entry name" value="MEIOSIS REGULATOR AND MRNA STABILITY FACTOR 1"/>
    <property type="match status" value="1"/>
</dbReference>
<organism evidence="4 5">
    <name type="scientific">Taxus chinensis</name>
    <name type="common">Chinese yew</name>
    <name type="synonym">Taxus wallichiana var. chinensis</name>
    <dbReference type="NCBI Taxonomy" id="29808"/>
    <lineage>
        <taxon>Eukaryota</taxon>
        <taxon>Viridiplantae</taxon>
        <taxon>Streptophyta</taxon>
        <taxon>Embryophyta</taxon>
        <taxon>Tracheophyta</taxon>
        <taxon>Spermatophyta</taxon>
        <taxon>Pinopsida</taxon>
        <taxon>Pinidae</taxon>
        <taxon>Conifers II</taxon>
        <taxon>Cupressales</taxon>
        <taxon>Taxaceae</taxon>
        <taxon>Taxus</taxon>
    </lineage>
</organism>
<feature type="domain" description="DUF7625" evidence="3">
    <location>
        <begin position="494"/>
        <end position="574"/>
    </location>
</feature>
<dbReference type="InterPro" id="IPR021139">
    <property type="entry name" value="NYN"/>
</dbReference>
<feature type="compositionally biased region" description="Polar residues" evidence="1">
    <location>
        <begin position="297"/>
        <end position="308"/>
    </location>
</feature>
<dbReference type="InterPro" id="IPR024768">
    <property type="entry name" value="Marf1"/>
</dbReference>
<evidence type="ECO:0008006" key="6">
    <source>
        <dbReference type="Google" id="ProtNLM"/>
    </source>
</evidence>
<dbReference type="InterPro" id="IPR056042">
    <property type="entry name" value="DUF7625"/>
</dbReference>
<feature type="region of interest" description="Disordered" evidence="1">
    <location>
        <begin position="244"/>
        <end position="308"/>
    </location>
</feature>
<evidence type="ECO:0000259" key="3">
    <source>
        <dbReference type="Pfam" id="PF24620"/>
    </source>
</evidence>
<evidence type="ECO:0000256" key="1">
    <source>
        <dbReference type="SAM" id="MobiDB-lite"/>
    </source>
</evidence>
<feature type="region of interest" description="Disordered" evidence="1">
    <location>
        <begin position="323"/>
        <end position="346"/>
    </location>
</feature>
<feature type="domain" description="NYN" evidence="2">
    <location>
        <begin position="10"/>
        <end position="147"/>
    </location>
</feature>
<feature type="compositionally biased region" description="Polar residues" evidence="1">
    <location>
        <begin position="266"/>
        <end position="283"/>
    </location>
</feature>
<gene>
    <name evidence="4" type="ORF">KI387_031785</name>
</gene>
<dbReference type="Gene3D" id="3.40.50.1010">
    <property type="entry name" value="5'-nuclease"/>
    <property type="match status" value="1"/>
</dbReference>
<dbReference type="CDD" id="cd10910">
    <property type="entry name" value="PIN_limkain_b1_N_like"/>
    <property type="match status" value="1"/>
</dbReference>
<evidence type="ECO:0000259" key="2">
    <source>
        <dbReference type="Pfam" id="PF01936"/>
    </source>
</evidence>
<feature type="non-terminal residue" evidence="4">
    <location>
        <position position="656"/>
    </location>
</feature>
<reference evidence="4 5" key="1">
    <citation type="journal article" date="2021" name="Nat. Plants">
        <title>The Taxus genome provides insights into paclitaxel biosynthesis.</title>
        <authorList>
            <person name="Xiong X."/>
            <person name="Gou J."/>
            <person name="Liao Q."/>
            <person name="Li Y."/>
            <person name="Zhou Q."/>
            <person name="Bi G."/>
            <person name="Li C."/>
            <person name="Du R."/>
            <person name="Wang X."/>
            <person name="Sun T."/>
            <person name="Guo L."/>
            <person name="Liang H."/>
            <person name="Lu P."/>
            <person name="Wu Y."/>
            <person name="Zhang Z."/>
            <person name="Ro D.K."/>
            <person name="Shang Y."/>
            <person name="Huang S."/>
            <person name="Yan J."/>
        </authorList>
    </citation>
    <scope>NUCLEOTIDE SEQUENCE [LARGE SCALE GENOMIC DNA]</scope>
    <source>
        <strain evidence="4">Ta-2019</strain>
    </source>
</reference>
<evidence type="ECO:0000313" key="4">
    <source>
        <dbReference type="EMBL" id="KAH9287668.1"/>
    </source>
</evidence>
<proteinExistence type="predicted"/>
<feature type="compositionally biased region" description="Low complexity" evidence="1">
    <location>
        <begin position="325"/>
        <end position="337"/>
    </location>
</feature>
<dbReference type="GO" id="GO:0004540">
    <property type="term" value="F:RNA nuclease activity"/>
    <property type="evidence" value="ECO:0007669"/>
    <property type="project" value="InterPro"/>
</dbReference>
<dbReference type="PANTHER" id="PTHR14379">
    <property type="entry name" value="LIMKAIN B LKAP"/>
    <property type="match status" value="1"/>
</dbReference>
<name>A0AA38BTS8_TAXCH</name>
<accession>A0AA38BTS8</accession>
<dbReference type="OMA" id="DCDPHAI"/>
<dbReference type="Pfam" id="PF01936">
    <property type="entry name" value="NYN"/>
    <property type="match status" value="1"/>
</dbReference>
<dbReference type="EMBL" id="JAHRHJ020003813">
    <property type="protein sequence ID" value="KAH9287668.1"/>
    <property type="molecule type" value="Genomic_DNA"/>
</dbReference>
<dbReference type="Pfam" id="PF24620">
    <property type="entry name" value="DUF7625"/>
    <property type="match status" value="1"/>
</dbReference>
<dbReference type="AlphaFoldDB" id="A0AA38BTS8"/>